<name>A0A1W4X0G7_AGRPL</name>
<evidence type="ECO:0000256" key="1">
    <source>
        <dbReference type="SAM" id="MobiDB-lite"/>
    </source>
</evidence>
<reference evidence="4" key="1">
    <citation type="submission" date="2025-08" db="UniProtKB">
        <authorList>
            <consortium name="RefSeq"/>
        </authorList>
    </citation>
    <scope>IDENTIFICATION</scope>
    <source>
        <tissue evidence="4">Entire body</tissue>
    </source>
</reference>
<evidence type="ECO:0000313" key="4">
    <source>
        <dbReference type="RefSeq" id="XP_018325810.1"/>
    </source>
</evidence>
<dbReference type="GeneID" id="108737452"/>
<gene>
    <name evidence="4" type="primary">LOC108737452</name>
</gene>
<feature type="signal peptide" evidence="2">
    <location>
        <begin position="1"/>
        <end position="19"/>
    </location>
</feature>
<feature type="compositionally biased region" description="Acidic residues" evidence="1">
    <location>
        <begin position="73"/>
        <end position="82"/>
    </location>
</feature>
<sequence length="119" mass="12910">MPKTILFFFALVCISGVFTRPNLNADNLNDPEHISRAAVEDKDDESKISPDYTPPGANNAHTPPHRRNTKADDYDDNGDDFGGDYSDYGANGASLPGVISKAEVEGAGDVANRDYIYTQ</sequence>
<feature type="region of interest" description="Disordered" evidence="1">
    <location>
        <begin position="22"/>
        <end position="85"/>
    </location>
</feature>
<feature type="compositionally biased region" description="Basic and acidic residues" evidence="1">
    <location>
        <begin position="30"/>
        <end position="48"/>
    </location>
</feature>
<keyword evidence="2" id="KW-0732">Signal</keyword>
<dbReference type="AlphaFoldDB" id="A0A1W4X0G7"/>
<keyword evidence="3" id="KW-1185">Reference proteome</keyword>
<proteinExistence type="predicted"/>
<evidence type="ECO:0000313" key="3">
    <source>
        <dbReference type="Proteomes" id="UP000192223"/>
    </source>
</evidence>
<evidence type="ECO:0000256" key="2">
    <source>
        <dbReference type="SAM" id="SignalP"/>
    </source>
</evidence>
<dbReference type="RefSeq" id="XP_018325810.1">
    <property type="nucleotide sequence ID" value="XM_018470308.1"/>
</dbReference>
<accession>A0A1W4X0G7</accession>
<dbReference type="Proteomes" id="UP000192223">
    <property type="component" value="Unplaced"/>
</dbReference>
<organism evidence="3 4">
    <name type="scientific">Agrilus planipennis</name>
    <name type="common">Emerald ash borer</name>
    <name type="synonym">Agrilus marcopoli</name>
    <dbReference type="NCBI Taxonomy" id="224129"/>
    <lineage>
        <taxon>Eukaryota</taxon>
        <taxon>Metazoa</taxon>
        <taxon>Ecdysozoa</taxon>
        <taxon>Arthropoda</taxon>
        <taxon>Hexapoda</taxon>
        <taxon>Insecta</taxon>
        <taxon>Pterygota</taxon>
        <taxon>Neoptera</taxon>
        <taxon>Endopterygota</taxon>
        <taxon>Coleoptera</taxon>
        <taxon>Polyphaga</taxon>
        <taxon>Elateriformia</taxon>
        <taxon>Buprestoidea</taxon>
        <taxon>Buprestidae</taxon>
        <taxon>Agrilinae</taxon>
        <taxon>Agrilus</taxon>
    </lineage>
</organism>
<feature type="chain" id="PRO_5010725422" evidence="2">
    <location>
        <begin position="20"/>
        <end position="119"/>
    </location>
</feature>
<protein>
    <submittedName>
        <fullName evidence="4">Uncharacterized protein LOC108737452 isoform X2</fullName>
    </submittedName>
</protein>